<keyword evidence="1" id="KW-1133">Transmembrane helix</keyword>
<dbReference type="InterPro" id="IPR036249">
    <property type="entry name" value="Thioredoxin-like_sf"/>
</dbReference>
<organism evidence="2">
    <name type="scientific">freshwater metagenome</name>
    <dbReference type="NCBI Taxonomy" id="449393"/>
    <lineage>
        <taxon>unclassified sequences</taxon>
        <taxon>metagenomes</taxon>
        <taxon>ecological metagenomes</taxon>
    </lineage>
</organism>
<dbReference type="Gene3D" id="3.40.30.10">
    <property type="entry name" value="Glutaredoxin"/>
    <property type="match status" value="1"/>
</dbReference>
<name>A0A6J5ZXK6_9ZZZZ</name>
<dbReference type="AlphaFoldDB" id="A0A6J5ZXK6"/>
<protein>
    <submittedName>
        <fullName evidence="2">Unannotated protein</fullName>
    </submittedName>
</protein>
<reference evidence="2" key="1">
    <citation type="submission" date="2020-05" db="EMBL/GenBank/DDBJ databases">
        <authorList>
            <person name="Chiriac C."/>
            <person name="Salcher M."/>
            <person name="Ghai R."/>
            <person name="Kavagutti S V."/>
        </authorList>
    </citation>
    <scope>NUCLEOTIDE SEQUENCE</scope>
</reference>
<proteinExistence type="predicted"/>
<dbReference type="EMBL" id="CAESAN010000199">
    <property type="protein sequence ID" value="CAB4347384.1"/>
    <property type="molecule type" value="Genomic_DNA"/>
</dbReference>
<evidence type="ECO:0000313" key="2">
    <source>
        <dbReference type="EMBL" id="CAB4347384.1"/>
    </source>
</evidence>
<dbReference type="SUPFAM" id="SSF52833">
    <property type="entry name" value="Thioredoxin-like"/>
    <property type="match status" value="1"/>
</dbReference>
<keyword evidence="1" id="KW-0472">Membrane</keyword>
<sequence length="216" mass="22162">MSSRAPLKPTPPARAKTRLPGIFLVVALILLIAYVTYNTATGEGGSSTGPAPGTAMVQFAAPLVGSSLQGDVNVTQREAANDTLKAACDLRGPAILNSCDLVRDQAAALVFIDSGEGRCARTLDQVIRAAAKYPKLAVAAVVIAGERSQARALVASHGWRVPVAEDRDGALANLYGVAVCPQIVYLSAGGTVDAVSVGEVGAEELNRRLRAIAGSG</sequence>
<keyword evidence="1" id="KW-0812">Transmembrane</keyword>
<gene>
    <name evidence="2" type="ORF">UFOPK3547_01664</name>
</gene>
<evidence type="ECO:0000256" key="1">
    <source>
        <dbReference type="SAM" id="Phobius"/>
    </source>
</evidence>
<feature type="transmembrane region" description="Helical" evidence="1">
    <location>
        <begin position="21"/>
        <end position="37"/>
    </location>
</feature>
<accession>A0A6J5ZXK6</accession>